<dbReference type="GO" id="GO:0046872">
    <property type="term" value="F:metal ion binding"/>
    <property type="evidence" value="ECO:0007669"/>
    <property type="project" value="InterPro"/>
</dbReference>
<sequence length="194" mass="22032">MKMHEQVCYHLKNLNTLARGMRIEEKLNEIKGVRAFVNVAAGRATIYYNRRWVTEPELRGIVREAGGKILDSPRGELLSRTGGDCAFELCDLVAKPEIPVQRLLCYVDSLIAKQRYPFGEEIRRIAKANGVEPQRVRHLRRGKNEVSGVIDKHRIRVSTDSFGVQQPEGDTLQLSLSVDGEPVGYLEFSMIRVR</sequence>
<gene>
    <name evidence="1" type="ORF">CLOSTMETH_03275</name>
</gene>
<protein>
    <submittedName>
        <fullName evidence="1">Uncharacterized protein</fullName>
    </submittedName>
</protein>
<dbReference type="Proteomes" id="UP000003340">
    <property type="component" value="Unassembled WGS sequence"/>
</dbReference>
<dbReference type="Gene3D" id="3.30.70.100">
    <property type="match status" value="1"/>
</dbReference>
<evidence type="ECO:0000313" key="1">
    <source>
        <dbReference type="EMBL" id="EEG29162.1"/>
    </source>
</evidence>
<reference evidence="1 2" key="1">
    <citation type="submission" date="2009-01" db="EMBL/GenBank/DDBJ databases">
        <authorList>
            <person name="Fulton L."/>
            <person name="Clifton S."/>
            <person name="Fulton B."/>
            <person name="Xu J."/>
            <person name="Minx P."/>
            <person name="Pepin K.H."/>
            <person name="Johnson M."/>
            <person name="Bhonagiri V."/>
            <person name="Nash W.E."/>
            <person name="Mardis E.R."/>
            <person name="Wilson R.K."/>
        </authorList>
    </citation>
    <scope>NUCLEOTIDE SEQUENCE [LARGE SCALE GENOMIC DNA]</scope>
    <source>
        <strain evidence="1 2">DSM 5476</strain>
    </source>
</reference>
<reference evidence="1 2" key="2">
    <citation type="submission" date="2009-02" db="EMBL/GenBank/DDBJ databases">
        <title>Draft genome sequence of Clostridium methylpentosum (DSM 5476).</title>
        <authorList>
            <person name="Sudarsanam P."/>
            <person name="Ley R."/>
            <person name="Guruge J."/>
            <person name="Turnbaugh P.J."/>
            <person name="Mahowald M."/>
            <person name="Liep D."/>
            <person name="Gordon J."/>
        </authorList>
    </citation>
    <scope>NUCLEOTIDE SEQUENCE [LARGE SCALE GENOMIC DNA]</scope>
    <source>
        <strain evidence="1 2">DSM 5476</strain>
    </source>
</reference>
<dbReference type="HOGENOM" id="CLU_1400370_0_0_9"/>
<keyword evidence="2" id="KW-1185">Reference proteome</keyword>
<name>C0EH75_9FIRM</name>
<dbReference type="EMBL" id="ACEC01000115">
    <property type="protein sequence ID" value="EEG29162.1"/>
    <property type="molecule type" value="Genomic_DNA"/>
</dbReference>
<organism evidence="1 2">
    <name type="scientific">[Clostridium] methylpentosum DSM 5476</name>
    <dbReference type="NCBI Taxonomy" id="537013"/>
    <lineage>
        <taxon>Bacteria</taxon>
        <taxon>Bacillati</taxon>
        <taxon>Bacillota</taxon>
        <taxon>Clostridia</taxon>
        <taxon>Eubacteriales</taxon>
        <taxon>Oscillospiraceae</taxon>
        <taxon>Oscillospiraceae incertae sedis</taxon>
    </lineage>
</organism>
<proteinExistence type="predicted"/>
<comment type="caution">
    <text evidence="1">The sequence shown here is derived from an EMBL/GenBank/DDBJ whole genome shotgun (WGS) entry which is preliminary data.</text>
</comment>
<accession>C0EH75</accession>
<dbReference type="InterPro" id="IPR036163">
    <property type="entry name" value="HMA_dom_sf"/>
</dbReference>
<dbReference type="STRING" id="537013.CLOSTMETH_03275"/>
<dbReference type="AlphaFoldDB" id="C0EH75"/>
<evidence type="ECO:0000313" key="2">
    <source>
        <dbReference type="Proteomes" id="UP000003340"/>
    </source>
</evidence>
<dbReference type="SUPFAM" id="SSF55008">
    <property type="entry name" value="HMA, heavy metal-associated domain"/>
    <property type="match status" value="1"/>
</dbReference>